<dbReference type="GO" id="GO:0012505">
    <property type="term" value="C:endomembrane system"/>
    <property type="evidence" value="ECO:0007669"/>
    <property type="project" value="UniProtKB-SubCell"/>
</dbReference>
<keyword evidence="5 7" id="KW-1133">Transmembrane helix</keyword>
<dbReference type="PANTHER" id="PTHR23514">
    <property type="entry name" value="BYPASS OF STOP CODON PROTEIN 6"/>
    <property type="match status" value="1"/>
</dbReference>
<dbReference type="NCBIfam" id="NF002982">
    <property type="entry name" value="PRK03699.1"/>
    <property type="match status" value="1"/>
</dbReference>
<dbReference type="GO" id="GO:0016020">
    <property type="term" value="C:membrane"/>
    <property type="evidence" value="ECO:0007669"/>
    <property type="project" value="TreeGrafter"/>
</dbReference>
<feature type="transmembrane region" description="Helical" evidence="7">
    <location>
        <begin position="341"/>
        <end position="363"/>
    </location>
</feature>
<dbReference type="PANTHER" id="PTHR23514:SF3">
    <property type="entry name" value="BYPASS OF STOP CODON PROTEIN 6"/>
    <property type="match status" value="1"/>
</dbReference>
<organism evidence="9 10">
    <name type="scientific">Francisella hispaniensis</name>
    <dbReference type="NCBI Taxonomy" id="622488"/>
    <lineage>
        <taxon>Bacteria</taxon>
        <taxon>Pseudomonadati</taxon>
        <taxon>Pseudomonadota</taxon>
        <taxon>Gammaproteobacteria</taxon>
        <taxon>Thiotrichales</taxon>
        <taxon>Francisellaceae</taxon>
        <taxon>Francisella</taxon>
    </lineage>
</organism>
<feature type="transmembrane region" description="Helical" evidence="7">
    <location>
        <begin position="140"/>
        <end position="163"/>
    </location>
</feature>
<evidence type="ECO:0000256" key="7">
    <source>
        <dbReference type="SAM" id="Phobius"/>
    </source>
</evidence>
<evidence type="ECO:0000313" key="10">
    <source>
        <dbReference type="Proteomes" id="UP000008303"/>
    </source>
</evidence>
<evidence type="ECO:0000259" key="8">
    <source>
        <dbReference type="PROSITE" id="PS50850"/>
    </source>
</evidence>
<dbReference type="InterPro" id="IPR011701">
    <property type="entry name" value="MFS"/>
</dbReference>
<feature type="transmembrane region" description="Helical" evidence="7">
    <location>
        <begin position="15"/>
        <end position="39"/>
    </location>
</feature>
<reference evidence="10" key="1">
    <citation type="journal article" date="2011" name="Appl. Environ. Microbiol.">
        <title>Common ancestry and novel genetic traits of Francisella novicida-like isolates from North America and Australia as revealed by comparative genomic analyses.</title>
        <authorList>
            <person name="Siddaramappa S."/>
            <person name="Challacombe J.F."/>
            <person name="Petersen J.M."/>
            <person name="Pillai S."/>
            <person name="Hogg G."/>
            <person name="Kuske C.R."/>
        </authorList>
    </citation>
    <scope>NUCLEOTIDE SEQUENCE [LARGE SCALE GENOMIC DNA]</scope>
    <source>
        <strain evidence="10">3523</strain>
    </source>
</reference>
<keyword evidence="3" id="KW-0813">Transport</keyword>
<dbReference type="InterPro" id="IPR036259">
    <property type="entry name" value="MFS_trans_sf"/>
</dbReference>
<dbReference type="InterPro" id="IPR020846">
    <property type="entry name" value="MFS_dom"/>
</dbReference>
<dbReference type="Proteomes" id="UP000008303">
    <property type="component" value="Chromosome"/>
</dbReference>
<evidence type="ECO:0000256" key="6">
    <source>
        <dbReference type="ARBA" id="ARBA00023136"/>
    </source>
</evidence>
<feature type="transmembrane region" description="Helical" evidence="7">
    <location>
        <begin position="259"/>
        <end position="276"/>
    </location>
</feature>
<feature type="transmembrane region" description="Helical" evidence="7">
    <location>
        <begin position="169"/>
        <end position="195"/>
    </location>
</feature>
<dbReference type="KEGG" id="fcn:FN3523_1408"/>
<evidence type="ECO:0000313" key="9">
    <source>
        <dbReference type="EMBL" id="AEE26711.1"/>
    </source>
</evidence>
<comment type="subcellular location">
    <subcellularLocation>
        <location evidence="1">Endomembrane system</location>
        <topology evidence="1">Multi-pass membrane protein</topology>
    </subcellularLocation>
</comment>
<dbReference type="PROSITE" id="PS50850">
    <property type="entry name" value="MFS"/>
    <property type="match status" value="1"/>
</dbReference>
<sequence length="404" mass="45435">MESTIHDSSSLKNKLLITFICYLCYFYTANIVLVTGAVMQPLSEYFHNNNIGFAFTFINVAMWFAILIIGILMNRFSIKLLLIAAVAIGIISSLITTIIPSMFTLKILLTCVGITGGLFMAIASYMIVHIYNDHKIRAMNVIFTDFFFSFGGALIPIFAAYLITQHFEWYTIYLILQITAVIILVLVIFSDFTILNRHNISTKEIKPNLSFSTWNLSLYCVAFAAFLFLLAQLTMTSYAQSYFQEILRWGTIDANKPLSYFWTAQCVGLFISPIITRFIPLKYILPTFMLIGLAALSCILYIPDMSIVFKAAIIFGLFNCYIYAGLLAYGTFQMENAPPTLITTILLFGTTGTALSTTTGAFINQYFGLTSVMHAVVIFYIISFILVILAVIFSKEQKNSQTFI</sequence>
<feature type="transmembrane region" description="Helical" evidence="7">
    <location>
        <begin position="80"/>
        <end position="101"/>
    </location>
</feature>
<evidence type="ECO:0000256" key="3">
    <source>
        <dbReference type="ARBA" id="ARBA00022448"/>
    </source>
</evidence>
<feature type="transmembrane region" description="Helical" evidence="7">
    <location>
        <begin position="107"/>
        <end position="128"/>
    </location>
</feature>
<dbReference type="PATRIC" id="fig|676032.3.peg.1418"/>
<dbReference type="Pfam" id="PF07690">
    <property type="entry name" value="MFS_1"/>
    <property type="match status" value="1"/>
</dbReference>
<protein>
    <submittedName>
        <fullName evidence="9">TsgA protein</fullName>
    </submittedName>
</protein>
<feature type="transmembrane region" description="Helical" evidence="7">
    <location>
        <begin position="308"/>
        <end position="329"/>
    </location>
</feature>
<name>F4BGW7_9GAMM</name>
<dbReference type="HOGENOM" id="CLU_056916_2_0_6"/>
<evidence type="ECO:0000256" key="1">
    <source>
        <dbReference type="ARBA" id="ARBA00004127"/>
    </source>
</evidence>
<dbReference type="EMBL" id="CP002558">
    <property type="protein sequence ID" value="AEE26711.1"/>
    <property type="molecule type" value="Genomic_DNA"/>
</dbReference>
<dbReference type="GO" id="GO:0022857">
    <property type="term" value="F:transmembrane transporter activity"/>
    <property type="evidence" value="ECO:0007669"/>
    <property type="project" value="InterPro"/>
</dbReference>
<evidence type="ECO:0000256" key="2">
    <source>
        <dbReference type="ARBA" id="ARBA00008335"/>
    </source>
</evidence>
<dbReference type="RefSeq" id="WP_014548696.1">
    <property type="nucleotide sequence ID" value="NC_017449.1"/>
</dbReference>
<feature type="transmembrane region" description="Helical" evidence="7">
    <location>
        <begin position="369"/>
        <end position="393"/>
    </location>
</feature>
<dbReference type="AlphaFoldDB" id="F4BGW7"/>
<evidence type="ECO:0000256" key="4">
    <source>
        <dbReference type="ARBA" id="ARBA00022692"/>
    </source>
</evidence>
<keyword evidence="4 7" id="KW-0812">Transmembrane</keyword>
<feature type="transmembrane region" description="Helical" evidence="7">
    <location>
        <begin position="51"/>
        <end position="73"/>
    </location>
</feature>
<feature type="transmembrane region" description="Helical" evidence="7">
    <location>
        <begin position="283"/>
        <end position="302"/>
    </location>
</feature>
<gene>
    <name evidence="9" type="ordered locus">FN3523_1408</name>
</gene>
<accession>F4BGW7</accession>
<dbReference type="Gene3D" id="1.20.1250.20">
    <property type="entry name" value="MFS general substrate transporter like domains"/>
    <property type="match status" value="2"/>
</dbReference>
<dbReference type="eggNOG" id="COG0738">
    <property type="taxonomic scope" value="Bacteria"/>
</dbReference>
<proteinExistence type="inferred from homology"/>
<dbReference type="SUPFAM" id="SSF103473">
    <property type="entry name" value="MFS general substrate transporter"/>
    <property type="match status" value="1"/>
</dbReference>
<feature type="transmembrane region" description="Helical" evidence="7">
    <location>
        <begin position="216"/>
        <end position="239"/>
    </location>
</feature>
<evidence type="ECO:0000256" key="5">
    <source>
        <dbReference type="ARBA" id="ARBA00022989"/>
    </source>
</evidence>
<dbReference type="InterPro" id="IPR051788">
    <property type="entry name" value="MFS_Transporter"/>
</dbReference>
<feature type="domain" description="Major facilitator superfamily (MFS) profile" evidence="8">
    <location>
        <begin position="14"/>
        <end position="398"/>
    </location>
</feature>
<keyword evidence="6 7" id="KW-0472">Membrane</keyword>
<comment type="similarity">
    <text evidence="2">Belongs to the major facilitator superfamily.</text>
</comment>